<dbReference type="AlphaFoldDB" id="A0A7Y9E0N0"/>
<dbReference type="InterPro" id="IPR041698">
    <property type="entry name" value="Methyltransf_25"/>
</dbReference>
<evidence type="ECO:0000313" key="2">
    <source>
        <dbReference type="EMBL" id="NYD38881.1"/>
    </source>
</evidence>
<reference evidence="2 3" key="1">
    <citation type="submission" date="2020-07" db="EMBL/GenBank/DDBJ databases">
        <title>Sequencing the genomes of 1000 actinobacteria strains.</title>
        <authorList>
            <person name="Klenk H.-P."/>
        </authorList>
    </citation>
    <scope>NUCLEOTIDE SEQUENCE [LARGE SCALE GENOMIC DNA]</scope>
    <source>
        <strain evidence="2 3">DSM 45772</strain>
    </source>
</reference>
<accession>A0A7Y9E0N0</accession>
<evidence type="ECO:0000313" key="3">
    <source>
        <dbReference type="Proteomes" id="UP000535890"/>
    </source>
</evidence>
<gene>
    <name evidence="2" type="ORF">BJ983_004983</name>
</gene>
<dbReference type="InterPro" id="IPR029063">
    <property type="entry name" value="SAM-dependent_MTases_sf"/>
</dbReference>
<keyword evidence="2" id="KW-0489">Methyltransferase</keyword>
<comment type="caution">
    <text evidence="2">The sequence shown here is derived from an EMBL/GenBank/DDBJ whole genome shotgun (WGS) entry which is preliminary data.</text>
</comment>
<dbReference type="PANTHER" id="PTHR42912">
    <property type="entry name" value="METHYLTRANSFERASE"/>
    <property type="match status" value="1"/>
</dbReference>
<proteinExistence type="predicted"/>
<protein>
    <submittedName>
        <fullName evidence="2">Putative TPR repeat methyltransferase</fullName>
    </submittedName>
</protein>
<dbReference type="GO" id="GO:0008168">
    <property type="term" value="F:methyltransferase activity"/>
    <property type="evidence" value="ECO:0007669"/>
    <property type="project" value="UniProtKB-KW"/>
</dbReference>
<dbReference type="SUPFAM" id="SSF53335">
    <property type="entry name" value="S-adenosyl-L-methionine-dependent methyltransferases"/>
    <property type="match status" value="1"/>
</dbReference>
<organism evidence="2 3">
    <name type="scientific">Actinomycetospora corticicola</name>
    <dbReference type="NCBI Taxonomy" id="663602"/>
    <lineage>
        <taxon>Bacteria</taxon>
        <taxon>Bacillati</taxon>
        <taxon>Actinomycetota</taxon>
        <taxon>Actinomycetes</taxon>
        <taxon>Pseudonocardiales</taxon>
        <taxon>Pseudonocardiaceae</taxon>
        <taxon>Actinomycetospora</taxon>
    </lineage>
</organism>
<dbReference type="Pfam" id="PF13649">
    <property type="entry name" value="Methyltransf_25"/>
    <property type="match status" value="1"/>
</dbReference>
<sequence>MSETPADTAAAPDPLDTNTAGSAWLQRAYTLTGPDDARELYDEWAATYDDELTGEAQGYVGPELAARTVVEAAGVEGEILDAGCGTGLVGVALADAGARRIDGVDLSPGMLARAKATGAYRRLAPADLSRPLPSPADAYDVVVCVGTLTHGHVGPGAFGEFVRLTRPGGTIVATVLDDIWDAGGYRAEVDRLAQMALVEIVSTDVVDYRRAADVGARMVVLRVA</sequence>
<dbReference type="Proteomes" id="UP000535890">
    <property type="component" value="Unassembled WGS sequence"/>
</dbReference>
<keyword evidence="3" id="KW-1185">Reference proteome</keyword>
<keyword evidence="2" id="KW-0808">Transferase</keyword>
<dbReference type="PANTHER" id="PTHR42912:SF80">
    <property type="entry name" value="METHYLTRANSFERASE DOMAIN-CONTAINING PROTEIN"/>
    <property type="match status" value="1"/>
</dbReference>
<dbReference type="EMBL" id="JACCBN010000001">
    <property type="protein sequence ID" value="NYD38881.1"/>
    <property type="molecule type" value="Genomic_DNA"/>
</dbReference>
<dbReference type="InterPro" id="IPR050508">
    <property type="entry name" value="Methyltransf_Superfamily"/>
</dbReference>
<name>A0A7Y9E0N0_9PSEU</name>
<feature type="domain" description="Methyltransferase" evidence="1">
    <location>
        <begin position="79"/>
        <end position="169"/>
    </location>
</feature>
<dbReference type="GO" id="GO:0032259">
    <property type="term" value="P:methylation"/>
    <property type="evidence" value="ECO:0007669"/>
    <property type="project" value="UniProtKB-KW"/>
</dbReference>
<evidence type="ECO:0000259" key="1">
    <source>
        <dbReference type="Pfam" id="PF13649"/>
    </source>
</evidence>
<dbReference type="Gene3D" id="3.40.50.150">
    <property type="entry name" value="Vaccinia Virus protein VP39"/>
    <property type="match status" value="1"/>
</dbReference>
<dbReference type="CDD" id="cd02440">
    <property type="entry name" value="AdoMet_MTases"/>
    <property type="match status" value="1"/>
</dbReference>
<dbReference type="RefSeq" id="WP_179796266.1">
    <property type="nucleotide sequence ID" value="NZ_BAABHP010000019.1"/>
</dbReference>